<evidence type="ECO:0000256" key="6">
    <source>
        <dbReference type="ARBA" id="ARBA00023288"/>
    </source>
</evidence>
<comment type="similarity">
    <text evidence="2">Belongs to the small GTPase superfamily. Rab family.</text>
</comment>
<protein>
    <submittedName>
        <fullName evidence="7">Small gtp binding protein rab8</fullName>
    </submittedName>
</protein>
<comment type="caution">
    <text evidence="7">The sequence shown here is derived from an EMBL/GenBank/DDBJ whole genome shotgun (WGS) entry which is preliminary data.</text>
</comment>
<dbReference type="GO" id="GO:0003924">
    <property type="term" value="F:GTPase activity"/>
    <property type="evidence" value="ECO:0007669"/>
    <property type="project" value="InterPro"/>
</dbReference>
<name>A0AAV7Z0G0_9EUKA</name>
<dbReference type="InterPro" id="IPR050305">
    <property type="entry name" value="Small_GTPase_Rab"/>
</dbReference>
<evidence type="ECO:0000256" key="5">
    <source>
        <dbReference type="ARBA" id="ARBA00023136"/>
    </source>
</evidence>
<evidence type="ECO:0000256" key="1">
    <source>
        <dbReference type="ARBA" id="ARBA00004308"/>
    </source>
</evidence>
<gene>
    <name evidence="7" type="ORF">M0812_01561</name>
    <name evidence="8" type="ORF">M0813_00242</name>
</gene>
<evidence type="ECO:0000256" key="2">
    <source>
        <dbReference type="ARBA" id="ARBA00006270"/>
    </source>
</evidence>
<dbReference type="FunFam" id="3.40.50.300:FF:000586">
    <property type="entry name" value="Rab family GTPase"/>
    <property type="match status" value="1"/>
</dbReference>
<reference evidence="7" key="2">
    <citation type="submission" date="2022-08" db="EMBL/GenBank/DDBJ databases">
        <title>Novel sulphate-reducing endosymbionts in the free-living metamonad Anaeramoeba.</title>
        <authorList>
            <person name="Jerlstrom-Hultqvist J."/>
            <person name="Cepicka I."/>
            <person name="Gallot-Lavallee L."/>
            <person name="Salas-Leiva D."/>
            <person name="Curtis B.A."/>
            <person name="Zahonova K."/>
            <person name="Pipaliya S."/>
            <person name="Dacks J."/>
            <person name="Roger A.J."/>
        </authorList>
    </citation>
    <scope>NUCLEOTIDE SEQUENCE</scope>
    <source>
        <strain evidence="7">Busselton2</strain>
    </source>
</reference>
<dbReference type="EMBL" id="JAOAOG010000191">
    <property type="protein sequence ID" value="KAJ6241544.1"/>
    <property type="molecule type" value="Genomic_DNA"/>
</dbReference>
<proteinExistence type="inferred from homology"/>
<dbReference type="PROSITE" id="PS51420">
    <property type="entry name" value="RHO"/>
    <property type="match status" value="1"/>
</dbReference>
<dbReference type="InterPro" id="IPR027417">
    <property type="entry name" value="P-loop_NTPase"/>
</dbReference>
<keyword evidence="4" id="KW-0342">GTP-binding</keyword>
<dbReference type="CDD" id="cd00154">
    <property type="entry name" value="Rab"/>
    <property type="match status" value="1"/>
</dbReference>
<dbReference type="GO" id="GO:0005525">
    <property type="term" value="F:GTP binding"/>
    <property type="evidence" value="ECO:0007669"/>
    <property type="project" value="UniProtKB-KW"/>
</dbReference>
<dbReference type="Proteomes" id="UP001150062">
    <property type="component" value="Unassembled WGS sequence"/>
</dbReference>
<dbReference type="PANTHER" id="PTHR47980">
    <property type="entry name" value="LD44762P"/>
    <property type="match status" value="1"/>
</dbReference>
<dbReference type="SMART" id="SM00175">
    <property type="entry name" value="RAB"/>
    <property type="match status" value="1"/>
</dbReference>
<dbReference type="PRINTS" id="PR00449">
    <property type="entry name" value="RASTRNSFRMNG"/>
</dbReference>
<dbReference type="PROSITE" id="PS51419">
    <property type="entry name" value="RAB"/>
    <property type="match status" value="1"/>
</dbReference>
<evidence type="ECO:0000313" key="7">
    <source>
        <dbReference type="EMBL" id="KAJ3434449.1"/>
    </source>
</evidence>
<evidence type="ECO:0000313" key="10">
    <source>
        <dbReference type="Proteomes" id="UP001150062"/>
    </source>
</evidence>
<dbReference type="SMART" id="SM00173">
    <property type="entry name" value="RAS"/>
    <property type="match status" value="1"/>
</dbReference>
<dbReference type="GO" id="GO:0012505">
    <property type="term" value="C:endomembrane system"/>
    <property type="evidence" value="ECO:0007669"/>
    <property type="project" value="UniProtKB-SubCell"/>
</dbReference>
<keyword evidence="6" id="KW-0449">Lipoprotein</keyword>
<sequence>MSRLVYEQKLKFLTLGDTAVGKTSLVLRFSDDEFEKNILPTIGIDFKVRTLIFQEKRVRIQVWDTAGQEKFKNITSAYYRGAQGIILTYSVSNRKSYEHVDYWIKNIENCSDCEIETILVANKTDLEKQREVSKEEGLKLANKYSIPYIETSAKSGKNVEEAFLKLAKKVLSKKNSNFTKKKSRFKSTSVSTSSLDSMITTPTTPVIIEENEKIDEREENKCCN</sequence>
<keyword evidence="5" id="KW-0472">Membrane</keyword>
<dbReference type="InterPro" id="IPR005225">
    <property type="entry name" value="Small_GTP-bd"/>
</dbReference>
<dbReference type="InterPro" id="IPR001806">
    <property type="entry name" value="Small_GTPase"/>
</dbReference>
<organism evidence="7 9">
    <name type="scientific">Anaeramoeba flamelloides</name>
    <dbReference type="NCBI Taxonomy" id="1746091"/>
    <lineage>
        <taxon>Eukaryota</taxon>
        <taxon>Metamonada</taxon>
        <taxon>Anaeramoebidae</taxon>
        <taxon>Anaeramoeba</taxon>
    </lineage>
</organism>
<dbReference type="SMART" id="SM00176">
    <property type="entry name" value="RAN"/>
    <property type="match status" value="1"/>
</dbReference>
<keyword evidence="3" id="KW-0547">Nucleotide-binding</keyword>
<comment type="subcellular location">
    <subcellularLocation>
        <location evidence="1">Endomembrane system</location>
    </subcellularLocation>
</comment>
<accession>A0AAV7Z0G0</accession>
<evidence type="ECO:0000313" key="8">
    <source>
        <dbReference type="EMBL" id="KAJ6241544.1"/>
    </source>
</evidence>
<dbReference type="Pfam" id="PF00071">
    <property type="entry name" value="Ras"/>
    <property type="match status" value="1"/>
</dbReference>
<dbReference type="SMART" id="SM00177">
    <property type="entry name" value="ARF"/>
    <property type="match status" value="1"/>
</dbReference>
<dbReference type="Gene3D" id="3.40.50.300">
    <property type="entry name" value="P-loop containing nucleotide triphosphate hydrolases"/>
    <property type="match status" value="1"/>
</dbReference>
<reference evidence="8" key="1">
    <citation type="submission" date="2022-08" db="EMBL/GenBank/DDBJ databases">
        <title>Novel sulfate-reducing endosymbionts in the free-living metamonad Anaeramoeba.</title>
        <authorList>
            <person name="Jerlstrom-Hultqvist J."/>
            <person name="Cepicka I."/>
            <person name="Gallot-Lavallee L."/>
            <person name="Salas-Leiva D."/>
            <person name="Curtis B.A."/>
            <person name="Zahonova K."/>
            <person name="Pipaliya S."/>
            <person name="Dacks J."/>
            <person name="Roger A.J."/>
        </authorList>
    </citation>
    <scope>NUCLEOTIDE SEQUENCE</scope>
    <source>
        <strain evidence="8">Schooner1</strain>
    </source>
</reference>
<dbReference type="SMART" id="SM00174">
    <property type="entry name" value="RHO"/>
    <property type="match status" value="1"/>
</dbReference>
<evidence type="ECO:0000313" key="9">
    <source>
        <dbReference type="Proteomes" id="UP001146793"/>
    </source>
</evidence>
<keyword evidence="10" id="KW-1185">Reference proteome</keyword>
<dbReference type="SUPFAM" id="SSF52540">
    <property type="entry name" value="P-loop containing nucleoside triphosphate hydrolases"/>
    <property type="match status" value="1"/>
</dbReference>
<evidence type="ECO:0000256" key="3">
    <source>
        <dbReference type="ARBA" id="ARBA00022741"/>
    </source>
</evidence>
<dbReference type="AlphaFoldDB" id="A0AAV7Z0G0"/>
<evidence type="ECO:0000256" key="4">
    <source>
        <dbReference type="ARBA" id="ARBA00023134"/>
    </source>
</evidence>
<dbReference type="Proteomes" id="UP001146793">
    <property type="component" value="Unassembled WGS sequence"/>
</dbReference>
<dbReference type="NCBIfam" id="TIGR00231">
    <property type="entry name" value="small_GTP"/>
    <property type="match status" value="1"/>
</dbReference>
<dbReference type="PROSITE" id="PS51421">
    <property type="entry name" value="RAS"/>
    <property type="match status" value="1"/>
</dbReference>
<dbReference type="EMBL" id="JANTQA010000042">
    <property type="protein sequence ID" value="KAJ3434449.1"/>
    <property type="molecule type" value="Genomic_DNA"/>
</dbReference>